<protein>
    <recommendedName>
        <fullName evidence="4">RxLR-like protein</fullName>
    </recommendedName>
</protein>
<feature type="chain" id="PRO_5006059180" description="RxLR-like protein" evidence="1">
    <location>
        <begin position="19"/>
        <end position="186"/>
    </location>
</feature>
<evidence type="ECO:0008006" key="4">
    <source>
        <dbReference type="Google" id="ProtNLM"/>
    </source>
</evidence>
<reference evidence="3" key="1">
    <citation type="submission" date="2014-09" db="EMBL/GenBank/DDBJ databases">
        <authorList>
            <person name="Sharma Rahul"/>
            <person name="Thines Marco"/>
        </authorList>
    </citation>
    <scope>NUCLEOTIDE SEQUENCE [LARGE SCALE GENOMIC DNA]</scope>
</reference>
<dbReference type="RefSeq" id="XP_024586141.1">
    <property type="nucleotide sequence ID" value="XM_024720997.1"/>
</dbReference>
<evidence type="ECO:0000313" key="3">
    <source>
        <dbReference type="Proteomes" id="UP000054928"/>
    </source>
</evidence>
<feature type="signal peptide" evidence="1">
    <location>
        <begin position="1"/>
        <end position="18"/>
    </location>
</feature>
<name>A0A0P1B4Q9_PLAHL</name>
<evidence type="ECO:0000313" key="2">
    <source>
        <dbReference type="EMBL" id="CEG49772.1"/>
    </source>
</evidence>
<organism evidence="2 3">
    <name type="scientific">Plasmopara halstedii</name>
    <name type="common">Downy mildew of sunflower</name>
    <dbReference type="NCBI Taxonomy" id="4781"/>
    <lineage>
        <taxon>Eukaryota</taxon>
        <taxon>Sar</taxon>
        <taxon>Stramenopiles</taxon>
        <taxon>Oomycota</taxon>
        <taxon>Peronosporomycetes</taxon>
        <taxon>Peronosporales</taxon>
        <taxon>Peronosporaceae</taxon>
        <taxon>Plasmopara</taxon>
    </lineage>
</organism>
<proteinExistence type="predicted"/>
<accession>A0A0P1B4Q9</accession>
<dbReference type="EMBL" id="CCYD01003092">
    <property type="protein sequence ID" value="CEG49772.1"/>
    <property type="molecule type" value="Genomic_DNA"/>
</dbReference>
<keyword evidence="1" id="KW-0732">Signal</keyword>
<dbReference type="OMA" id="ENCICAP"/>
<keyword evidence="3" id="KW-1185">Reference proteome</keyword>
<dbReference type="OrthoDB" id="157293at2759"/>
<dbReference type="Proteomes" id="UP000054928">
    <property type="component" value="Unassembled WGS sequence"/>
</dbReference>
<sequence length="186" mass="20302">MQLLTLLSVASSLAAVNSAALGNEDDVKQMATHQPRVKYFVHVVADGDDCDYPDNSYPMCASKNFVCRMENGQEMYADAPSCLIYDPSTMRSNPFLIEETAVEPWGVCDPAAELKRKIGDSPICKREFMCLCLHGAEENCICAPPDAVDDANGAAHCVNSTACPEDKYCHYLLKGGVDCGQKPYFT</sequence>
<dbReference type="AlphaFoldDB" id="A0A0P1B4Q9"/>
<evidence type="ECO:0000256" key="1">
    <source>
        <dbReference type="SAM" id="SignalP"/>
    </source>
</evidence>
<dbReference type="GeneID" id="36402573"/>